<sequence length="101" mass="11559">MGYHKDSLCKSCKRGRISVQVGYLKPEFKCGTCGDVFSAGFDGAPYFEAAINKKPNETPLDYVSHYYNGSWVDGKHIQPSRRGKLVMNPKHREWFKKWNVA</sequence>
<gene>
    <name evidence="1" type="ORF">ATL17_1622</name>
</gene>
<dbReference type="Proteomes" id="UP000295391">
    <property type="component" value="Unassembled WGS sequence"/>
</dbReference>
<dbReference type="RefSeq" id="WP_133572287.1">
    <property type="nucleotide sequence ID" value="NZ_SNYR01000002.1"/>
</dbReference>
<organism evidence="1 2">
    <name type="scientific">Maritalea mobilis</name>
    <dbReference type="NCBI Taxonomy" id="483324"/>
    <lineage>
        <taxon>Bacteria</taxon>
        <taxon>Pseudomonadati</taxon>
        <taxon>Pseudomonadota</taxon>
        <taxon>Alphaproteobacteria</taxon>
        <taxon>Hyphomicrobiales</taxon>
        <taxon>Devosiaceae</taxon>
        <taxon>Maritalea</taxon>
    </lineage>
</organism>
<reference evidence="1 2" key="1">
    <citation type="submission" date="2019-03" db="EMBL/GenBank/DDBJ databases">
        <title>Genomic Encyclopedia of Type Strains, Phase III (KMG-III): the genomes of soil and plant-associated and newly described type strains.</title>
        <authorList>
            <person name="Whitman W."/>
        </authorList>
    </citation>
    <scope>NUCLEOTIDE SEQUENCE [LARGE SCALE GENOMIC DNA]</scope>
    <source>
        <strain evidence="1 2">CGMCC 1.7002</strain>
    </source>
</reference>
<proteinExistence type="predicted"/>
<keyword evidence="2" id="KW-1185">Reference proteome</keyword>
<protein>
    <submittedName>
        <fullName evidence="1">Uncharacterized protein</fullName>
    </submittedName>
</protein>
<name>A0A4R6VJQ3_9HYPH</name>
<accession>A0A4R6VJQ3</accession>
<evidence type="ECO:0000313" key="1">
    <source>
        <dbReference type="EMBL" id="TDQ63615.1"/>
    </source>
</evidence>
<comment type="caution">
    <text evidence="1">The sequence shown here is derived from an EMBL/GenBank/DDBJ whole genome shotgun (WGS) entry which is preliminary data.</text>
</comment>
<evidence type="ECO:0000313" key="2">
    <source>
        <dbReference type="Proteomes" id="UP000295391"/>
    </source>
</evidence>
<dbReference type="EMBL" id="SNYR01000002">
    <property type="protein sequence ID" value="TDQ63615.1"/>
    <property type="molecule type" value="Genomic_DNA"/>
</dbReference>
<dbReference type="AlphaFoldDB" id="A0A4R6VJQ3"/>